<evidence type="ECO:0000313" key="15">
    <source>
        <dbReference type="Proteomes" id="UP001501920"/>
    </source>
</evidence>
<dbReference type="GO" id="GO:0031295">
    <property type="term" value="P:T cell costimulation"/>
    <property type="evidence" value="ECO:0007669"/>
    <property type="project" value="TreeGrafter"/>
</dbReference>
<dbReference type="InterPro" id="IPR036179">
    <property type="entry name" value="Ig-like_dom_sf"/>
</dbReference>
<evidence type="ECO:0000256" key="8">
    <source>
        <dbReference type="ARBA" id="ARBA00023170"/>
    </source>
</evidence>
<reference evidence="14 15" key="1">
    <citation type="submission" date="2020-10" db="EMBL/GenBank/DDBJ databases">
        <title>Pygocentrus nattereri (red-bellied piranha) genome, fPygNat1, primary haplotype.</title>
        <authorList>
            <person name="Myers G."/>
            <person name="Meyer A."/>
            <person name="Karagic N."/>
            <person name="Pippel M."/>
            <person name="Winkler S."/>
            <person name="Tracey A."/>
            <person name="Wood J."/>
            <person name="Formenti G."/>
            <person name="Howe K."/>
            <person name="Fedrigo O."/>
            <person name="Jarvis E.D."/>
        </authorList>
    </citation>
    <scope>NUCLEOTIDE SEQUENCE [LARGE SCALE GENOMIC DNA]</scope>
</reference>
<name>A0AAR2L829_PYGNA</name>
<dbReference type="GeneTree" id="ENSGT00940000175037"/>
<keyword evidence="6 11" id="KW-0472">Membrane</keyword>
<feature type="domain" description="Ig-like" evidence="13">
    <location>
        <begin position="28"/>
        <end position="111"/>
    </location>
</feature>
<protein>
    <recommendedName>
        <fullName evidence="13">Ig-like domain-containing protein</fullName>
    </recommendedName>
</protein>
<reference evidence="14" key="2">
    <citation type="submission" date="2025-08" db="UniProtKB">
        <authorList>
            <consortium name="Ensembl"/>
        </authorList>
    </citation>
    <scope>IDENTIFICATION</scope>
</reference>
<feature type="chain" id="PRO_5043669609" description="Ig-like domain-containing protein" evidence="12">
    <location>
        <begin position="24"/>
        <end position="196"/>
    </location>
</feature>
<dbReference type="AlphaFoldDB" id="A0AAR2L829"/>
<evidence type="ECO:0000256" key="6">
    <source>
        <dbReference type="ARBA" id="ARBA00023136"/>
    </source>
</evidence>
<dbReference type="PROSITE" id="PS50835">
    <property type="entry name" value="IG_LIKE"/>
    <property type="match status" value="1"/>
</dbReference>
<keyword evidence="4 12" id="KW-0732">Signal</keyword>
<evidence type="ECO:0000256" key="10">
    <source>
        <dbReference type="ARBA" id="ARBA00023319"/>
    </source>
</evidence>
<keyword evidence="9" id="KW-0325">Glycoprotein</keyword>
<proteinExistence type="predicted"/>
<feature type="signal peptide" evidence="12">
    <location>
        <begin position="1"/>
        <end position="23"/>
    </location>
</feature>
<reference evidence="14" key="3">
    <citation type="submission" date="2025-09" db="UniProtKB">
        <authorList>
            <consortium name="Ensembl"/>
        </authorList>
    </citation>
    <scope>IDENTIFICATION</scope>
</reference>
<dbReference type="GO" id="GO:0009897">
    <property type="term" value="C:external side of plasma membrane"/>
    <property type="evidence" value="ECO:0007669"/>
    <property type="project" value="TreeGrafter"/>
</dbReference>
<feature type="transmembrane region" description="Helical" evidence="11">
    <location>
        <begin position="164"/>
        <end position="183"/>
    </location>
</feature>
<dbReference type="GO" id="GO:0042130">
    <property type="term" value="P:negative regulation of T cell proliferation"/>
    <property type="evidence" value="ECO:0007669"/>
    <property type="project" value="TreeGrafter"/>
</dbReference>
<dbReference type="Ensembl" id="ENSPNAT00000047245.1">
    <property type="protein sequence ID" value="ENSPNAP00000070526.1"/>
    <property type="gene ID" value="ENSPNAG00000024333.2"/>
</dbReference>
<evidence type="ECO:0000259" key="13">
    <source>
        <dbReference type="PROSITE" id="PS50835"/>
    </source>
</evidence>
<keyword evidence="3 11" id="KW-0812">Transmembrane</keyword>
<organism evidence="14 15">
    <name type="scientific">Pygocentrus nattereri</name>
    <name type="common">Red-bellied piranha</name>
    <dbReference type="NCBI Taxonomy" id="42514"/>
    <lineage>
        <taxon>Eukaryota</taxon>
        <taxon>Metazoa</taxon>
        <taxon>Chordata</taxon>
        <taxon>Craniata</taxon>
        <taxon>Vertebrata</taxon>
        <taxon>Euteleostomi</taxon>
        <taxon>Actinopterygii</taxon>
        <taxon>Neopterygii</taxon>
        <taxon>Teleostei</taxon>
        <taxon>Ostariophysi</taxon>
        <taxon>Characiformes</taxon>
        <taxon>Characoidei</taxon>
        <taxon>Pygocentrus</taxon>
    </lineage>
</organism>
<evidence type="ECO:0000256" key="12">
    <source>
        <dbReference type="SAM" id="SignalP"/>
    </source>
</evidence>
<evidence type="ECO:0000256" key="9">
    <source>
        <dbReference type="ARBA" id="ARBA00023180"/>
    </source>
</evidence>
<dbReference type="Gene3D" id="2.60.40.10">
    <property type="entry name" value="Immunoglobulins"/>
    <property type="match status" value="1"/>
</dbReference>
<sequence>MTLNTRTSLLYTTVILCIATCAGSLPAPSRIFMSARVGSSAVLPCDWRNVSTQSPHVEWRTYTETVFERRGEELYQGEGYKERVDVPEDHLLKGDCSLELKNVRPEDAGVYESFLLVRRTKRSLRTKRVFLQSVELSVDDAPEESHSENKAAACSAGTIQTSSWITAIFLLFFLLFTSFHLSVDHHLDVVERLAQS</sequence>
<dbReference type="GO" id="GO:0007166">
    <property type="term" value="P:cell surface receptor signaling pathway"/>
    <property type="evidence" value="ECO:0007669"/>
    <property type="project" value="TreeGrafter"/>
</dbReference>
<keyword evidence="8" id="KW-0675">Receptor</keyword>
<evidence type="ECO:0000256" key="11">
    <source>
        <dbReference type="SAM" id="Phobius"/>
    </source>
</evidence>
<evidence type="ECO:0000256" key="7">
    <source>
        <dbReference type="ARBA" id="ARBA00023157"/>
    </source>
</evidence>
<dbReference type="InterPro" id="IPR013106">
    <property type="entry name" value="Ig_V-set"/>
</dbReference>
<dbReference type="GO" id="GO:0071222">
    <property type="term" value="P:cellular response to lipopolysaccharide"/>
    <property type="evidence" value="ECO:0007669"/>
    <property type="project" value="TreeGrafter"/>
</dbReference>
<keyword evidence="15" id="KW-1185">Reference proteome</keyword>
<comment type="subcellular location">
    <subcellularLocation>
        <location evidence="1">Cell membrane</location>
        <topology evidence="1">Single-pass type I membrane protein</topology>
    </subcellularLocation>
</comment>
<dbReference type="PANTHER" id="PTHR25466">
    <property type="entry name" value="T-LYMPHOCYTE ACTIVATION ANTIGEN"/>
    <property type="match status" value="1"/>
</dbReference>
<dbReference type="GO" id="GO:0042102">
    <property type="term" value="P:positive regulation of T cell proliferation"/>
    <property type="evidence" value="ECO:0007669"/>
    <property type="project" value="TreeGrafter"/>
</dbReference>
<dbReference type="Pfam" id="PF07686">
    <property type="entry name" value="V-set"/>
    <property type="match status" value="1"/>
</dbReference>
<evidence type="ECO:0000256" key="2">
    <source>
        <dbReference type="ARBA" id="ARBA00022475"/>
    </source>
</evidence>
<dbReference type="Proteomes" id="UP001501920">
    <property type="component" value="Chromosome 11"/>
</dbReference>
<keyword evidence="5 11" id="KW-1133">Transmembrane helix</keyword>
<dbReference type="GO" id="GO:0006955">
    <property type="term" value="P:immune response"/>
    <property type="evidence" value="ECO:0007669"/>
    <property type="project" value="TreeGrafter"/>
</dbReference>
<dbReference type="SUPFAM" id="SSF48726">
    <property type="entry name" value="Immunoglobulin"/>
    <property type="match status" value="1"/>
</dbReference>
<dbReference type="InterPro" id="IPR051713">
    <property type="entry name" value="T-cell_Activation_Regulation"/>
</dbReference>
<evidence type="ECO:0000256" key="4">
    <source>
        <dbReference type="ARBA" id="ARBA00022729"/>
    </source>
</evidence>
<keyword evidence="2" id="KW-1003">Cell membrane</keyword>
<keyword evidence="7" id="KW-1015">Disulfide bond</keyword>
<evidence type="ECO:0000256" key="3">
    <source>
        <dbReference type="ARBA" id="ARBA00022692"/>
    </source>
</evidence>
<keyword evidence="10" id="KW-0393">Immunoglobulin domain</keyword>
<evidence type="ECO:0000256" key="1">
    <source>
        <dbReference type="ARBA" id="ARBA00004251"/>
    </source>
</evidence>
<evidence type="ECO:0000256" key="5">
    <source>
        <dbReference type="ARBA" id="ARBA00022989"/>
    </source>
</evidence>
<accession>A0AAR2L829</accession>
<dbReference type="PANTHER" id="PTHR25466:SF11">
    <property type="entry name" value="GALECTIN 17-RELATED"/>
    <property type="match status" value="1"/>
</dbReference>
<dbReference type="InterPro" id="IPR007110">
    <property type="entry name" value="Ig-like_dom"/>
</dbReference>
<dbReference type="InterPro" id="IPR013783">
    <property type="entry name" value="Ig-like_fold"/>
</dbReference>
<evidence type="ECO:0000313" key="14">
    <source>
        <dbReference type="Ensembl" id="ENSPNAP00000070526.1"/>
    </source>
</evidence>